<dbReference type="EMBL" id="JACGCM010001697">
    <property type="protein sequence ID" value="KAF6151326.1"/>
    <property type="molecule type" value="Genomic_DNA"/>
</dbReference>
<dbReference type="GO" id="GO:0000064">
    <property type="term" value="F:L-ornithine transmembrane transporter activity"/>
    <property type="evidence" value="ECO:0007669"/>
    <property type="project" value="TreeGrafter"/>
</dbReference>
<evidence type="ECO:0000313" key="11">
    <source>
        <dbReference type="EMBL" id="KAF6151326.1"/>
    </source>
</evidence>
<comment type="subcellular location">
    <subcellularLocation>
        <location evidence="1">Mitochondrion membrane</location>
        <topology evidence="1">Multi-pass membrane protein</topology>
    </subcellularLocation>
</comment>
<comment type="similarity">
    <text evidence="2 10">Belongs to the mitochondrial carrier (TC 2.A.29) family.</text>
</comment>
<evidence type="ECO:0000256" key="2">
    <source>
        <dbReference type="ARBA" id="ARBA00006375"/>
    </source>
</evidence>
<keyword evidence="3 10" id="KW-0813">Transport</keyword>
<dbReference type="Pfam" id="PF00153">
    <property type="entry name" value="Mito_carr"/>
    <property type="match status" value="1"/>
</dbReference>
<evidence type="ECO:0000256" key="6">
    <source>
        <dbReference type="ARBA" id="ARBA00022989"/>
    </source>
</evidence>
<comment type="caution">
    <text evidence="11">The sequence shown here is derived from an EMBL/GenBank/DDBJ whole genome shotgun (WGS) entry which is preliminary data.</text>
</comment>
<evidence type="ECO:0000256" key="8">
    <source>
        <dbReference type="ARBA" id="ARBA00023136"/>
    </source>
</evidence>
<dbReference type="AlphaFoldDB" id="A0A7J7M8X2"/>
<dbReference type="GO" id="GO:1990575">
    <property type="term" value="P:mitochondrial L-ornithine transmembrane transport"/>
    <property type="evidence" value="ECO:0007669"/>
    <property type="project" value="TreeGrafter"/>
</dbReference>
<dbReference type="SUPFAM" id="SSF103506">
    <property type="entry name" value="Mitochondrial carrier"/>
    <property type="match status" value="1"/>
</dbReference>
<dbReference type="Proteomes" id="UP000541444">
    <property type="component" value="Unassembled WGS sequence"/>
</dbReference>
<evidence type="ECO:0000256" key="1">
    <source>
        <dbReference type="ARBA" id="ARBA00004225"/>
    </source>
</evidence>
<keyword evidence="8 9" id="KW-0472">Membrane</keyword>
<dbReference type="PANTHER" id="PTHR45624">
    <property type="entry name" value="MITOCHONDRIAL BASIC AMINO ACIDS TRANSPORTER-RELATED"/>
    <property type="match status" value="1"/>
</dbReference>
<dbReference type="InterPro" id="IPR018108">
    <property type="entry name" value="MCP_transmembrane"/>
</dbReference>
<dbReference type="PROSITE" id="PS50920">
    <property type="entry name" value="SOLCAR"/>
    <property type="match status" value="1"/>
</dbReference>
<dbReference type="InterPro" id="IPR023395">
    <property type="entry name" value="MCP_dom_sf"/>
</dbReference>
<dbReference type="OrthoDB" id="14252at2759"/>
<keyword evidence="5" id="KW-0677">Repeat</keyword>
<evidence type="ECO:0000256" key="7">
    <source>
        <dbReference type="ARBA" id="ARBA00023128"/>
    </source>
</evidence>
<accession>A0A7J7M8X2</accession>
<reference evidence="11 12" key="1">
    <citation type="journal article" date="2020" name="IScience">
        <title>Genome Sequencing of the Endangered Kingdonia uniflora (Circaeasteraceae, Ranunculales) Reveals Potential Mechanisms of Evolutionary Specialization.</title>
        <authorList>
            <person name="Sun Y."/>
            <person name="Deng T."/>
            <person name="Zhang A."/>
            <person name="Moore M.J."/>
            <person name="Landis J.B."/>
            <person name="Lin N."/>
            <person name="Zhang H."/>
            <person name="Zhang X."/>
            <person name="Huang J."/>
            <person name="Zhang X."/>
            <person name="Sun H."/>
            <person name="Wang H."/>
        </authorList>
    </citation>
    <scope>NUCLEOTIDE SEQUENCE [LARGE SCALE GENOMIC DNA]</scope>
    <source>
        <strain evidence="11">TB1705</strain>
        <tissue evidence="11">Leaf</tissue>
    </source>
</reference>
<organism evidence="11 12">
    <name type="scientific">Kingdonia uniflora</name>
    <dbReference type="NCBI Taxonomy" id="39325"/>
    <lineage>
        <taxon>Eukaryota</taxon>
        <taxon>Viridiplantae</taxon>
        <taxon>Streptophyta</taxon>
        <taxon>Embryophyta</taxon>
        <taxon>Tracheophyta</taxon>
        <taxon>Spermatophyta</taxon>
        <taxon>Magnoliopsida</taxon>
        <taxon>Ranunculales</taxon>
        <taxon>Circaeasteraceae</taxon>
        <taxon>Kingdonia</taxon>
    </lineage>
</organism>
<evidence type="ECO:0000313" key="12">
    <source>
        <dbReference type="Proteomes" id="UP000541444"/>
    </source>
</evidence>
<keyword evidence="12" id="KW-1185">Reference proteome</keyword>
<dbReference type="PANTHER" id="PTHR45624:SF12">
    <property type="entry name" value="MITOCHONDRIAL ORNITHINE TRANSPORTER 1"/>
    <property type="match status" value="1"/>
</dbReference>
<evidence type="ECO:0000256" key="9">
    <source>
        <dbReference type="PROSITE-ProRule" id="PRU00282"/>
    </source>
</evidence>
<proteinExistence type="inferred from homology"/>
<evidence type="ECO:0000256" key="4">
    <source>
        <dbReference type="ARBA" id="ARBA00022692"/>
    </source>
</evidence>
<dbReference type="Gene3D" id="1.50.40.10">
    <property type="entry name" value="Mitochondrial carrier domain"/>
    <property type="match status" value="1"/>
</dbReference>
<evidence type="ECO:0000256" key="5">
    <source>
        <dbReference type="ARBA" id="ARBA00022737"/>
    </source>
</evidence>
<protein>
    <submittedName>
        <fullName evidence="11">Uncharacterized protein</fullName>
    </submittedName>
</protein>
<sequence length="113" mass="11781">MVEHPFDTIKVKLQSQPVPLPGQPSKFLGTMNAVKGTMNAVKQTIAVEEVGGLYKGMGAPLATMAGLNAVLFTMRGQMEALLRSEPGTPLTISQKVLCGVGDGVVVSILACPT</sequence>
<feature type="repeat" description="Solcar" evidence="9">
    <location>
        <begin position="1"/>
        <end position="81"/>
    </location>
</feature>
<dbReference type="InterPro" id="IPR050567">
    <property type="entry name" value="Mitochondrial_Carrier"/>
</dbReference>
<gene>
    <name evidence="11" type="ORF">GIB67_040599</name>
</gene>
<evidence type="ECO:0000256" key="10">
    <source>
        <dbReference type="RuleBase" id="RU000488"/>
    </source>
</evidence>
<evidence type="ECO:0000256" key="3">
    <source>
        <dbReference type="ARBA" id="ARBA00022448"/>
    </source>
</evidence>
<dbReference type="GO" id="GO:0031966">
    <property type="term" value="C:mitochondrial membrane"/>
    <property type="evidence" value="ECO:0007669"/>
    <property type="project" value="UniProtKB-SubCell"/>
</dbReference>
<keyword evidence="6" id="KW-1133">Transmembrane helix</keyword>
<name>A0A7J7M8X2_9MAGN</name>
<keyword evidence="4 9" id="KW-0812">Transmembrane</keyword>
<keyword evidence="7" id="KW-0496">Mitochondrion</keyword>